<feature type="region of interest" description="Disordered" evidence="1">
    <location>
        <begin position="41"/>
        <end position="60"/>
    </location>
</feature>
<dbReference type="AlphaFoldDB" id="K0SPG0"/>
<keyword evidence="3" id="KW-1185">Reference proteome</keyword>
<feature type="non-terminal residue" evidence="2">
    <location>
        <position position="1"/>
    </location>
</feature>
<evidence type="ECO:0000256" key="1">
    <source>
        <dbReference type="SAM" id="MobiDB-lite"/>
    </source>
</evidence>
<name>K0SPG0_THAOC</name>
<feature type="compositionally biased region" description="Basic and acidic residues" evidence="1">
    <location>
        <begin position="41"/>
        <end position="57"/>
    </location>
</feature>
<sequence length="113" mass="12801">PVRPKVGMELQEGRFIFIARNPIATETHIVDDEHAYRRLEHSQTLTRRPEANGREVTDEQEDIVDGPVGQVGQTQWSVDSESMAVELASLSRAFLMRRHRNSLPAKIPRTRGG</sequence>
<dbReference type="EMBL" id="AGNL01021269">
    <property type="protein sequence ID" value="EJK60297.1"/>
    <property type="molecule type" value="Genomic_DNA"/>
</dbReference>
<organism evidence="2 3">
    <name type="scientific">Thalassiosira oceanica</name>
    <name type="common">Marine diatom</name>
    <dbReference type="NCBI Taxonomy" id="159749"/>
    <lineage>
        <taxon>Eukaryota</taxon>
        <taxon>Sar</taxon>
        <taxon>Stramenopiles</taxon>
        <taxon>Ochrophyta</taxon>
        <taxon>Bacillariophyta</taxon>
        <taxon>Coscinodiscophyceae</taxon>
        <taxon>Thalassiosirophycidae</taxon>
        <taxon>Thalassiosirales</taxon>
        <taxon>Thalassiosiraceae</taxon>
        <taxon>Thalassiosira</taxon>
    </lineage>
</organism>
<dbReference type="Proteomes" id="UP000266841">
    <property type="component" value="Unassembled WGS sequence"/>
</dbReference>
<reference evidence="2 3" key="1">
    <citation type="journal article" date="2012" name="Genome Biol.">
        <title>Genome and low-iron response of an oceanic diatom adapted to chronic iron limitation.</title>
        <authorList>
            <person name="Lommer M."/>
            <person name="Specht M."/>
            <person name="Roy A.S."/>
            <person name="Kraemer L."/>
            <person name="Andreson R."/>
            <person name="Gutowska M.A."/>
            <person name="Wolf J."/>
            <person name="Bergner S.V."/>
            <person name="Schilhabel M.B."/>
            <person name="Klostermeier U.C."/>
            <person name="Beiko R.G."/>
            <person name="Rosenstiel P."/>
            <person name="Hippler M."/>
            <person name="Laroche J."/>
        </authorList>
    </citation>
    <scope>NUCLEOTIDE SEQUENCE [LARGE SCALE GENOMIC DNA]</scope>
    <source>
        <strain evidence="2 3">CCMP1005</strain>
    </source>
</reference>
<evidence type="ECO:0000313" key="2">
    <source>
        <dbReference type="EMBL" id="EJK60297.1"/>
    </source>
</evidence>
<accession>K0SPG0</accession>
<evidence type="ECO:0000313" key="3">
    <source>
        <dbReference type="Proteomes" id="UP000266841"/>
    </source>
</evidence>
<comment type="caution">
    <text evidence="2">The sequence shown here is derived from an EMBL/GenBank/DDBJ whole genome shotgun (WGS) entry which is preliminary data.</text>
</comment>
<protein>
    <submittedName>
        <fullName evidence="2">Uncharacterized protein</fullName>
    </submittedName>
</protein>
<gene>
    <name evidence="2" type="ORF">THAOC_19372</name>
</gene>
<proteinExistence type="predicted"/>